<evidence type="ECO:0008006" key="3">
    <source>
        <dbReference type="Google" id="ProtNLM"/>
    </source>
</evidence>
<proteinExistence type="predicted"/>
<keyword evidence="2" id="KW-1185">Reference proteome</keyword>
<sequence length="194" mass="22965">MTIIDKDIKDLNLTDDVLIEFLKLNEEDYTLNSNEYVLIDHHDNVVGNLLPLVVALDLNKSYVTCERVEFATITYYDKNIIPTIPYKWDNTKAKYINTCLELEKVEKHFEFAAWKLYCVLNGINKNNYDKYKWVLERIKKTPDDMPNVDMPICRAYEIAQLPKNLIERTYNVNGKTKPIYKMNIKQIKNLKEYV</sequence>
<gene>
    <name evidence="1" type="ORF">FO454_11310</name>
</gene>
<reference evidence="1 2" key="1">
    <citation type="submission" date="2019-07" db="EMBL/GenBank/DDBJ databases">
        <title>Comparative genome analysis of staphylococcus lugdunensis shows clonal complex-dependent diversity of the putative virulence factor, ess/type vii locus.</title>
        <authorList>
            <person name="Lebeurre J."/>
            <person name="Dahyot S."/>
            <person name="Diene S."/>
            <person name="Paulay A."/>
            <person name="Aubourg M."/>
            <person name="Argemi X."/>
            <person name="Giard J.-C."/>
            <person name="Tournier I."/>
            <person name="Francois P."/>
            <person name="Pestel-Caron M."/>
        </authorList>
    </citation>
    <scope>NUCLEOTIDE SEQUENCE [LARGE SCALE GENOMIC DNA]</scope>
    <source>
        <strain evidence="1 2">SL13</strain>
    </source>
</reference>
<evidence type="ECO:0000313" key="1">
    <source>
        <dbReference type="EMBL" id="QEX39459.1"/>
    </source>
</evidence>
<organism evidence="1 2">
    <name type="scientific">Staphylococcus lugdunensis</name>
    <dbReference type="NCBI Taxonomy" id="28035"/>
    <lineage>
        <taxon>Bacteria</taxon>
        <taxon>Bacillati</taxon>
        <taxon>Bacillota</taxon>
        <taxon>Bacilli</taxon>
        <taxon>Bacillales</taxon>
        <taxon>Staphylococcaceae</taxon>
        <taxon>Staphylococcus</taxon>
    </lineage>
</organism>
<accession>A0ABX6BWU0</accession>
<dbReference type="RefSeq" id="WP_053018627.1">
    <property type="nucleotide sequence ID" value="NZ_CP020735.1"/>
</dbReference>
<dbReference type="EMBL" id="CP041722">
    <property type="protein sequence ID" value="QEX39459.1"/>
    <property type="molecule type" value="Genomic_DNA"/>
</dbReference>
<name>A0ABX6BWU0_STALU</name>
<dbReference type="Proteomes" id="UP000325462">
    <property type="component" value="Chromosome"/>
</dbReference>
<protein>
    <recommendedName>
        <fullName evidence="3">DUF1642 domain-containing protein</fullName>
    </recommendedName>
</protein>
<evidence type="ECO:0000313" key="2">
    <source>
        <dbReference type="Proteomes" id="UP000325462"/>
    </source>
</evidence>